<dbReference type="Proteomes" id="UP001519460">
    <property type="component" value="Unassembled WGS sequence"/>
</dbReference>
<dbReference type="AlphaFoldDB" id="A0ABD0L2V2"/>
<evidence type="ECO:0000256" key="1">
    <source>
        <dbReference type="SAM" id="SignalP"/>
    </source>
</evidence>
<organism evidence="2 3">
    <name type="scientific">Batillaria attramentaria</name>
    <dbReference type="NCBI Taxonomy" id="370345"/>
    <lineage>
        <taxon>Eukaryota</taxon>
        <taxon>Metazoa</taxon>
        <taxon>Spiralia</taxon>
        <taxon>Lophotrochozoa</taxon>
        <taxon>Mollusca</taxon>
        <taxon>Gastropoda</taxon>
        <taxon>Caenogastropoda</taxon>
        <taxon>Sorbeoconcha</taxon>
        <taxon>Cerithioidea</taxon>
        <taxon>Batillariidae</taxon>
        <taxon>Batillaria</taxon>
    </lineage>
</organism>
<protein>
    <submittedName>
        <fullName evidence="2">Uncharacterized protein</fullName>
    </submittedName>
</protein>
<dbReference type="EMBL" id="JACVVK020000090">
    <property type="protein sequence ID" value="KAK7493742.1"/>
    <property type="molecule type" value="Genomic_DNA"/>
</dbReference>
<gene>
    <name evidence="2" type="ORF">BaRGS_00015071</name>
</gene>
<feature type="signal peptide" evidence="1">
    <location>
        <begin position="1"/>
        <end position="16"/>
    </location>
</feature>
<name>A0ABD0L2V2_9CAEN</name>
<proteinExistence type="predicted"/>
<accession>A0ABD0L2V2</accession>
<feature type="chain" id="PRO_5044836371" evidence="1">
    <location>
        <begin position="17"/>
        <end position="89"/>
    </location>
</feature>
<keyword evidence="1" id="KW-0732">Signal</keyword>
<feature type="non-terminal residue" evidence="2">
    <location>
        <position position="89"/>
    </location>
</feature>
<sequence length="89" mass="9803">MKCVAVCLALFAVVLGQDMLTTTHVPNSGDHHALTLEWLIRSEVHALLAHDVHHQMTIVQCAEKCDAEFALTGHNAEGITTHMCHMECD</sequence>
<evidence type="ECO:0000313" key="2">
    <source>
        <dbReference type="EMBL" id="KAK7493742.1"/>
    </source>
</evidence>
<keyword evidence="3" id="KW-1185">Reference proteome</keyword>
<reference evidence="2 3" key="1">
    <citation type="journal article" date="2023" name="Sci. Data">
        <title>Genome assembly of the Korean intertidal mud-creeper Batillaria attramentaria.</title>
        <authorList>
            <person name="Patra A.K."/>
            <person name="Ho P.T."/>
            <person name="Jun S."/>
            <person name="Lee S.J."/>
            <person name="Kim Y."/>
            <person name="Won Y.J."/>
        </authorList>
    </citation>
    <scope>NUCLEOTIDE SEQUENCE [LARGE SCALE GENOMIC DNA]</scope>
    <source>
        <strain evidence="2">Wonlab-2016</strain>
    </source>
</reference>
<evidence type="ECO:0000313" key="3">
    <source>
        <dbReference type="Proteomes" id="UP001519460"/>
    </source>
</evidence>
<comment type="caution">
    <text evidence="2">The sequence shown here is derived from an EMBL/GenBank/DDBJ whole genome shotgun (WGS) entry which is preliminary data.</text>
</comment>